<keyword evidence="6 8" id="KW-0472">Membrane</keyword>
<evidence type="ECO:0000256" key="3">
    <source>
        <dbReference type="ARBA" id="ARBA00022692"/>
    </source>
</evidence>
<proteinExistence type="inferred from homology"/>
<accession>A0ABW4ZYE4</accession>
<dbReference type="HAMAP" id="MF_01521">
    <property type="entry name" value="MntP_pump"/>
    <property type="match status" value="1"/>
</dbReference>
<evidence type="ECO:0000256" key="2">
    <source>
        <dbReference type="ARBA" id="ARBA00022475"/>
    </source>
</evidence>
<dbReference type="PANTHER" id="PTHR35529:SF1">
    <property type="entry name" value="MANGANESE EFFLUX PUMP MNTP-RELATED"/>
    <property type="match status" value="1"/>
</dbReference>
<comment type="function">
    <text evidence="8">Probably functions as a manganese efflux pump.</text>
</comment>
<feature type="transmembrane region" description="Helical" evidence="8">
    <location>
        <begin position="72"/>
        <end position="90"/>
    </location>
</feature>
<evidence type="ECO:0000313" key="9">
    <source>
        <dbReference type="EMBL" id="MFD2170210.1"/>
    </source>
</evidence>
<dbReference type="Proteomes" id="UP001597343">
    <property type="component" value="Unassembled WGS sequence"/>
</dbReference>
<evidence type="ECO:0000256" key="6">
    <source>
        <dbReference type="ARBA" id="ARBA00023136"/>
    </source>
</evidence>
<dbReference type="EMBL" id="JBHUIO010000005">
    <property type="protein sequence ID" value="MFD2170210.1"/>
    <property type="molecule type" value="Genomic_DNA"/>
</dbReference>
<keyword evidence="4 8" id="KW-1133">Transmembrane helix</keyword>
<dbReference type="Pfam" id="PF02659">
    <property type="entry name" value="Mntp"/>
    <property type="match status" value="1"/>
</dbReference>
<feature type="transmembrane region" description="Helical" evidence="8">
    <location>
        <begin position="111"/>
        <end position="134"/>
    </location>
</feature>
<feature type="transmembrane region" description="Helical" evidence="8">
    <location>
        <begin position="140"/>
        <end position="160"/>
    </location>
</feature>
<feature type="transmembrane region" description="Helical" evidence="8">
    <location>
        <begin position="12"/>
        <end position="33"/>
    </location>
</feature>
<keyword evidence="1 8" id="KW-0813">Transport</keyword>
<evidence type="ECO:0000256" key="5">
    <source>
        <dbReference type="ARBA" id="ARBA00023065"/>
    </source>
</evidence>
<protein>
    <recommendedName>
        <fullName evidence="8">Putative manganese efflux pump MntP</fullName>
    </recommendedName>
</protein>
<reference evidence="10" key="1">
    <citation type="journal article" date="2019" name="Int. J. Syst. Evol. Microbiol.">
        <title>The Global Catalogue of Microorganisms (GCM) 10K type strain sequencing project: providing services to taxonomists for standard genome sequencing and annotation.</title>
        <authorList>
            <consortium name="The Broad Institute Genomics Platform"/>
            <consortium name="The Broad Institute Genome Sequencing Center for Infectious Disease"/>
            <person name="Wu L."/>
            <person name="Ma J."/>
        </authorList>
    </citation>
    <scope>NUCLEOTIDE SEQUENCE [LARGE SCALE GENOMIC DNA]</scope>
    <source>
        <strain evidence="10">CGMCC 1.13574</strain>
    </source>
</reference>
<keyword evidence="10" id="KW-1185">Reference proteome</keyword>
<keyword evidence="3 8" id="KW-0812">Transmembrane</keyword>
<keyword evidence="7 8" id="KW-0464">Manganese</keyword>
<keyword evidence="5 8" id="KW-0406">Ion transport</keyword>
<sequence length="188" mass="19633">MTGVMWGEFTSLLIMAIALGMDAFSLGLGMGMLRLTWREIAKISLMIGLFHVMMPLIGMVAGQYLAQAVGEVTRWIGALLLLGLGAHMVWSSLRGDEEQANMRGGSRTSGLGLILFALSVSIDSLSVGFSLGTFGVNVPIAISLFGICGALMAATGLSLGSKTSHLFGEYGEAVGGAVLIAFGIKFLL</sequence>
<gene>
    <name evidence="8" type="primary">mntP</name>
    <name evidence="9" type="ORF">ACFSOY_09390</name>
</gene>
<feature type="transmembrane region" description="Helical" evidence="8">
    <location>
        <begin position="167"/>
        <end position="187"/>
    </location>
</feature>
<evidence type="ECO:0000256" key="1">
    <source>
        <dbReference type="ARBA" id="ARBA00022448"/>
    </source>
</evidence>
<evidence type="ECO:0000256" key="8">
    <source>
        <dbReference type="HAMAP-Rule" id="MF_01521"/>
    </source>
</evidence>
<organism evidence="9 10">
    <name type="scientific">Tumebacillus lipolyticus</name>
    <dbReference type="NCBI Taxonomy" id="1280370"/>
    <lineage>
        <taxon>Bacteria</taxon>
        <taxon>Bacillati</taxon>
        <taxon>Bacillota</taxon>
        <taxon>Bacilli</taxon>
        <taxon>Bacillales</taxon>
        <taxon>Alicyclobacillaceae</taxon>
        <taxon>Tumebacillus</taxon>
    </lineage>
</organism>
<dbReference type="PANTHER" id="PTHR35529">
    <property type="entry name" value="MANGANESE EFFLUX PUMP MNTP-RELATED"/>
    <property type="match status" value="1"/>
</dbReference>
<dbReference type="InterPro" id="IPR003810">
    <property type="entry name" value="Mntp/YtaF"/>
</dbReference>
<evidence type="ECO:0000256" key="4">
    <source>
        <dbReference type="ARBA" id="ARBA00022989"/>
    </source>
</evidence>
<evidence type="ECO:0000313" key="10">
    <source>
        <dbReference type="Proteomes" id="UP001597343"/>
    </source>
</evidence>
<comment type="similarity">
    <text evidence="8">Belongs to the MntP (TC 9.B.29) family.</text>
</comment>
<name>A0ABW4ZYE4_9BACL</name>
<comment type="subcellular location">
    <subcellularLocation>
        <location evidence="8">Cell membrane</location>
        <topology evidence="8">Multi-pass membrane protein</topology>
    </subcellularLocation>
</comment>
<comment type="caution">
    <text evidence="9">The sequence shown here is derived from an EMBL/GenBank/DDBJ whole genome shotgun (WGS) entry which is preliminary data.</text>
</comment>
<dbReference type="RefSeq" id="WP_386046797.1">
    <property type="nucleotide sequence ID" value="NZ_JBHUIO010000005.1"/>
</dbReference>
<dbReference type="InterPro" id="IPR022929">
    <property type="entry name" value="Put_MntP"/>
</dbReference>
<keyword evidence="2 8" id="KW-1003">Cell membrane</keyword>
<evidence type="ECO:0000256" key="7">
    <source>
        <dbReference type="ARBA" id="ARBA00023211"/>
    </source>
</evidence>
<feature type="transmembrane region" description="Helical" evidence="8">
    <location>
        <begin position="45"/>
        <end position="66"/>
    </location>
</feature>